<dbReference type="AlphaFoldDB" id="F4PH73"/>
<name>F4PH73_CACFS</name>
<dbReference type="PROSITE" id="PS00022">
    <property type="entry name" value="EGF_1"/>
    <property type="match status" value="1"/>
</dbReference>
<evidence type="ECO:0000256" key="1">
    <source>
        <dbReference type="SAM" id="SignalP"/>
    </source>
</evidence>
<dbReference type="KEGG" id="dfa:DFA_03303"/>
<dbReference type="InterPro" id="IPR002049">
    <property type="entry name" value="LE_dom"/>
</dbReference>
<dbReference type="PANTHER" id="PTHR32256">
    <property type="match status" value="1"/>
</dbReference>
<proteinExistence type="predicted"/>
<protein>
    <submittedName>
        <fullName evidence="3">EGF-like domain-containing protein</fullName>
    </submittedName>
</protein>
<dbReference type="CDD" id="cd00055">
    <property type="entry name" value="EGF_Lam"/>
    <property type="match status" value="1"/>
</dbReference>
<reference evidence="4" key="1">
    <citation type="journal article" date="2011" name="Genome Res.">
        <title>Phylogeny-wide analysis of social amoeba genomes highlights ancient origins for complex intercellular communication.</title>
        <authorList>
            <person name="Heidel A.J."/>
            <person name="Lawal H.M."/>
            <person name="Felder M."/>
            <person name="Schilde C."/>
            <person name="Helps N.R."/>
            <person name="Tunggal B."/>
            <person name="Rivero F."/>
            <person name="John U."/>
            <person name="Schleicher M."/>
            <person name="Eichinger L."/>
            <person name="Platzer M."/>
            <person name="Noegel A.A."/>
            <person name="Schaap P."/>
            <person name="Gloeckner G."/>
        </authorList>
    </citation>
    <scope>NUCLEOTIDE SEQUENCE [LARGE SCALE GENOMIC DNA]</scope>
    <source>
        <strain evidence="4">SH3</strain>
    </source>
</reference>
<dbReference type="OrthoDB" id="18757at2759"/>
<sequence>MKMIISLLLIGMISISSVLGGCNQDYECGNQPFSICRNRFHLFPGIGLTSSGSILVMGKYNNSAGQQVGKTYIASVGSGSVSPQYPINSDVPSYPGYTQSFELYDVVGSTPYINAYQVGFPSVGPYNDQSGTFTPIWTVARYILGLYFDQPTSKTYYCDVGVYRIDKIASTRADKETATKLYADQRCNYLATVGSDLYILVNEYSLVTNHSIYRGSVNCQNCQPTNLIKLASFPGAASGFFIRNGNFFVSATNEYTNVPGIFRMQISNPTSRTALTSDSVGDVVADGNFAYYQTWAGYQFRPTIKKVTLWSTTVTTLYDEDTAGTGSSGTCSCLDGFSGANCQTCSGGTTRWTNNGTPTCVKLLASGQPETCSNGWECQNYPYTQCVSGACRCSEGFTGDRCDKCSGAVQWDNGFPTCKL</sequence>
<feature type="signal peptide" evidence="1">
    <location>
        <begin position="1"/>
        <end position="20"/>
    </location>
</feature>
<dbReference type="PANTHER" id="PTHR32256:SF6">
    <property type="entry name" value="EGF-LIKE DOMAIN-CONTAINING PROTEIN"/>
    <property type="match status" value="1"/>
</dbReference>
<accession>F4PH73</accession>
<feature type="domain" description="EGF-like" evidence="2">
    <location>
        <begin position="391"/>
        <end position="402"/>
    </location>
</feature>
<dbReference type="STRING" id="1054147.F4PH73"/>
<dbReference type="PROSITE" id="PS51257">
    <property type="entry name" value="PROKAR_LIPOPROTEIN"/>
    <property type="match status" value="1"/>
</dbReference>
<dbReference type="Proteomes" id="UP000007797">
    <property type="component" value="Unassembled WGS sequence"/>
</dbReference>
<feature type="chain" id="PRO_5003313130" evidence="1">
    <location>
        <begin position="21"/>
        <end position="420"/>
    </location>
</feature>
<dbReference type="EMBL" id="GL883006">
    <property type="protein sequence ID" value="EGG25057.1"/>
    <property type="molecule type" value="Genomic_DNA"/>
</dbReference>
<dbReference type="Gene3D" id="2.170.300.10">
    <property type="entry name" value="Tie2 ligand-binding domain superfamily"/>
    <property type="match status" value="1"/>
</dbReference>
<keyword evidence="4" id="KW-1185">Reference proteome</keyword>
<dbReference type="InterPro" id="IPR053369">
    <property type="entry name" value="SrfA-induced_signal"/>
</dbReference>
<dbReference type="InterPro" id="IPR000742">
    <property type="entry name" value="EGF"/>
</dbReference>
<dbReference type="GeneID" id="14877314"/>
<evidence type="ECO:0000313" key="4">
    <source>
        <dbReference type="Proteomes" id="UP000007797"/>
    </source>
</evidence>
<dbReference type="RefSeq" id="XP_004362908.1">
    <property type="nucleotide sequence ID" value="XM_004362851.1"/>
</dbReference>
<evidence type="ECO:0000259" key="2">
    <source>
        <dbReference type="PROSITE" id="PS00022"/>
    </source>
</evidence>
<gene>
    <name evidence="3" type="primary">sigM</name>
    <name evidence="3" type="ORF">DFA_03303</name>
</gene>
<organism evidence="3 4">
    <name type="scientific">Cavenderia fasciculata</name>
    <name type="common">Slime mold</name>
    <name type="synonym">Dictyostelium fasciculatum</name>
    <dbReference type="NCBI Taxonomy" id="261658"/>
    <lineage>
        <taxon>Eukaryota</taxon>
        <taxon>Amoebozoa</taxon>
        <taxon>Evosea</taxon>
        <taxon>Eumycetozoa</taxon>
        <taxon>Dictyostelia</taxon>
        <taxon>Acytosteliales</taxon>
        <taxon>Cavenderiaceae</taxon>
        <taxon>Cavenderia</taxon>
    </lineage>
</organism>
<evidence type="ECO:0000313" key="3">
    <source>
        <dbReference type="EMBL" id="EGG25057.1"/>
    </source>
</evidence>
<keyword evidence="1" id="KW-0732">Signal</keyword>
<dbReference type="Pfam" id="PF00053">
    <property type="entry name" value="EGF_laminin"/>
    <property type="match status" value="2"/>
</dbReference>